<reference evidence="1" key="1">
    <citation type="journal article" date="2019" name="bioRxiv">
        <title>The Genome of the Zebra Mussel, Dreissena polymorpha: A Resource for Invasive Species Research.</title>
        <authorList>
            <person name="McCartney M.A."/>
            <person name="Auch B."/>
            <person name="Kono T."/>
            <person name="Mallez S."/>
            <person name="Zhang Y."/>
            <person name="Obille A."/>
            <person name="Becker A."/>
            <person name="Abrahante J.E."/>
            <person name="Garbe J."/>
            <person name="Badalamenti J.P."/>
            <person name="Herman A."/>
            <person name="Mangelson H."/>
            <person name="Liachko I."/>
            <person name="Sullivan S."/>
            <person name="Sone E.D."/>
            <person name="Koren S."/>
            <person name="Silverstein K.A.T."/>
            <person name="Beckman K.B."/>
            <person name="Gohl D.M."/>
        </authorList>
    </citation>
    <scope>NUCLEOTIDE SEQUENCE</scope>
    <source>
        <strain evidence="1">Duluth1</strain>
        <tissue evidence="1">Whole animal</tissue>
    </source>
</reference>
<accession>A0A9D4JS14</accession>
<gene>
    <name evidence="1" type="ORF">DPMN_120365</name>
</gene>
<keyword evidence="2" id="KW-1185">Reference proteome</keyword>
<comment type="caution">
    <text evidence="1">The sequence shown here is derived from an EMBL/GenBank/DDBJ whole genome shotgun (WGS) entry which is preliminary data.</text>
</comment>
<protein>
    <submittedName>
        <fullName evidence="1">Uncharacterized protein</fullName>
    </submittedName>
</protein>
<evidence type="ECO:0000313" key="2">
    <source>
        <dbReference type="Proteomes" id="UP000828390"/>
    </source>
</evidence>
<dbReference type="AlphaFoldDB" id="A0A9D4JS14"/>
<name>A0A9D4JS14_DREPO</name>
<dbReference type="Proteomes" id="UP000828390">
    <property type="component" value="Unassembled WGS sequence"/>
</dbReference>
<evidence type="ECO:0000313" key="1">
    <source>
        <dbReference type="EMBL" id="KAH3818643.1"/>
    </source>
</evidence>
<sequence length="83" mass="8334">MFVYPAGTTDLKYDATTGVLSVNKGVTLDKSTQGGYIALLFATPAAGSTSSTSPGTCAINVVVATCSSGVVHVTAMLGMQLLC</sequence>
<reference evidence="1" key="2">
    <citation type="submission" date="2020-11" db="EMBL/GenBank/DDBJ databases">
        <authorList>
            <person name="McCartney M.A."/>
            <person name="Auch B."/>
            <person name="Kono T."/>
            <person name="Mallez S."/>
            <person name="Becker A."/>
            <person name="Gohl D.M."/>
            <person name="Silverstein K.A.T."/>
            <person name="Koren S."/>
            <person name="Bechman K.B."/>
            <person name="Herman A."/>
            <person name="Abrahante J.E."/>
            <person name="Garbe J."/>
        </authorList>
    </citation>
    <scope>NUCLEOTIDE SEQUENCE</scope>
    <source>
        <strain evidence="1">Duluth1</strain>
        <tissue evidence="1">Whole animal</tissue>
    </source>
</reference>
<dbReference type="EMBL" id="JAIWYP010000005">
    <property type="protein sequence ID" value="KAH3818643.1"/>
    <property type="molecule type" value="Genomic_DNA"/>
</dbReference>
<proteinExistence type="predicted"/>
<organism evidence="1 2">
    <name type="scientific">Dreissena polymorpha</name>
    <name type="common">Zebra mussel</name>
    <name type="synonym">Mytilus polymorpha</name>
    <dbReference type="NCBI Taxonomy" id="45954"/>
    <lineage>
        <taxon>Eukaryota</taxon>
        <taxon>Metazoa</taxon>
        <taxon>Spiralia</taxon>
        <taxon>Lophotrochozoa</taxon>
        <taxon>Mollusca</taxon>
        <taxon>Bivalvia</taxon>
        <taxon>Autobranchia</taxon>
        <taxon>Heteroconchia</taxon>
        <taxon>Euheterodonta</taxon>
        <taxon>Imparidentia</taxon>
        <taxon>Neoheterodontei</taxon>
        <taxon>Myida</taxon>
        <taxon>Dreissenoidea</taxon>
        <taxon>Dreissenidae</taxon>
        <taxon>Dreissena</taxon>
    </lineage>
</organism>